<dbReference type="Gene3D" id="3.30.160.20">
    <property type="match status" value="1"/>
</dbReference>
<dbReference type="HOGENOM" id="CLU_2795844_0_0_1"/>
<dbReference type="InterPro" id="IPR014720">
    <property type="entry name" value="dsRBD_dom"/>
</dbReference>
<keyword evidence="3" id="KW-1185">Reference proteome</keyword>
<dbReference type="Pfam" id="PF00035">
    <property type="entry name" value="dsrm"/>
    <property type="match status" value="1"/>
</dbReference>
<accession>A0A0B1P6B0</accession>
<organism evidence="2 3">
    <name type="scientific">Uncinula necator</name>
    <name type="common">Grape powdery mildew</name>
    <dbReference type="NCBI Taxonomy" id="52586"/>
    <lineage>
        <taxon>Eukaryota</taxon>
        <taxon>Fungi</taxon>
        <taxon>Dikarya</taxon>
        <taxon>Ascomycota</taxon>
        <taxon>Pezizomycotina</taxon>
        <taxon>Leotiomycetes</taxon>
        <taxon>Erysiphales</taxon>
        <taxon>Erysiphaceae</taxon>
        <taxon>Erysiphe</taxon>
    </lineage>
</organism>
<dbReference type="SUPFAM" id="SSF54768">
    <property type="entry name" value="dsRNA-binding domain-like"/>
    <property type="match status" value="1"/>
</dbReference>
<dbReference type="Proteomes" id="UP000030854">
    <property type="component" value="Unassembled WGS sequence"/>
</dbReference>
<dbReference type="EMBL" id="JNVN01002045">
    <property type="protein sequence ID" value="KHJ32486.1"/>
    <property type="molecule type" value="Genomic_DNA"/>
</dbReference>
<sequence>MNRDSFKTLLQKLCNARGWPLPTYDSYYSNPQYFCSLIVNKRCYIASSQYSEDEAEEEAASEAYRDLS</sequence>
<proteinExistence type="predicted"/>
<reference evidence="2 3" key="1">
    <citation type="journal article" date="2014" name="BMC Genomics">
        <title>Adaptive genomic structural variation in the grape powdery mildew pathogen, Erysiphe necator.</title>
        <authorList>
            <person name="Jones L."/>
            <person name="Riaz S."/>
            <person name="Morales-Cruz A."/>
            <person name="Amrine K.C."/>
            <person name="McGuire B."/>
            <person name="Gubler W.D."/>
            <person name="Walker M.A."/>
            <person name="Cantu D."/>
        </authorList>
    </citation>
    <scope>NUCLEOTIDE SEQUENCE [LARGE SCALE GENOMIC DNA]</scope>
    <source>
        <strain evidence="3">c</strain>
    </source>
</reference>
<name>A0A0B1P6B0_UNCNE</name>
<comment type="caution">
    <text evidence="2">The sequence shown here is derived from an EMBL/GenBank/DDBJ whole genome shotgun (WGS) entry which is preliminary data.</text>
</comment>
<evidence type="ECO:0000313" key="3">
    <source>
        <dbReference type="Proteomes" id="UP000030854"/>
    </source>
</evidence>
<protein>
    <recommendedName>
        <fullName evidence="1">DRBM domain-containing protein</fullName>
    </recommendedName>
</protein>
<evidence type="ECO:0000259" key="1">
    <source>
        <dbReference type="Pfam" id="PF00035"/>
    </source>
</evidence>
<gene>
    <name evidence="2" type="ORF">EV44_g6142</name>
</gene>
<dbReference type="AlphaFoldDB" id="A0A0B1P6B0"/>
<evidence type="ECO:0000313" key="2">
    <source>
        <dbReference type="EMBL" id="KHJ32486.1"/>
    </source>
</evidence>
<feature type="domain" description="DRBM" evidence="1">
    <location>
        <begin position="7"/>
        <end position="67"/>
    </location>
</feature>